<organism evidence="1 2">
    <name type="scientific">Gossypium aridum</name>
    <name type="common">American cotton</name>
    <name type="synonym">Erioxylum aridum</name>
    <dbReference type="NCBI Taxonomy" id="34290"/>
    <lineage>
        <taxon>Eukaryota</taxon>
        <taxon>Viridiplantae</taxon>
        <taxon>Streptophyta</taxon>
        <taxon>Embryophyta</taxon>
        <taxon>Tracheophyta</taxon>
        <taxon>Spermatophyta</taxon>
        <taxon>Magnoliopsida</taxon>
        <taxon>eudicotyledons</taxon>
        <taxon>Gunneridae</taxon>
        <taxon>Pentapetalae</taxon>
        <taxon>rosids</taxon>
        <taxon>malvids</taxon>
        <taxon>Malvales</taxon>
        <taxon>Malvaceae</taxon>
        <taxon>Malvoideae</taxon>
        <taxon>Gossypium</taxon>
    </lineage>
</organism>
<feature type="non-terminal residue" evidence="1">
    <location>
        <position position="1"/>
    </location>
</feature>
<proteinExistence type="predicted"/>
<keyword evidence="2" id="KW-1185">Reference proteome</keyword>
<sequence length="132" mass="15495">VDLVPTIEEHTTLLRCLTIQVGKACSRAANIPTFLKKANEYNWDEKESTSSPLVIFPKALGHIDEAFHSHFWKVEKISYRVFSENYSPLKEFVVTPRRDNIFEAKWMAILQSLQDKDVEWRPPWMIPDEILY</sequence>
<dbReference type="PANTHER" id="PTHR48200">
    <property type="entry name" value="PROTEIN, PUTATIVE-RELATED"/>
    <property type="match status" value="1"/>
</dbReference>
<gene>
    <name evidence="1" type="ORF">Goari_021924</name>
</gene>
<reference evidence="1 2" key="1">
    <citation type="journal article" date="2019" name="Genome Biol. Evol.">
        <title>Insights into the evolution of the New World diploid cottons (Gossypium, subgenus Houzingenia) based on genome sequencing.</title>
        <authorList>
            <person name="Grover C.E."/>
            <person name="Arick M.A. 2nd"/>
            <person name="Thrash A."/>
            <person name="Conover J.L."/>
            <person name="Sanders W.S."/>
            <person name="Peterson D.G."/>
            <person name="Frelichowski J.E."/>
            <person name="Scheffler J.A."/>
            <person name="Scheffler B.E."/>
            <person name="Wendel J.F."/>
        </authorList>
    </citation>
    <scope>NUCLEOTIDE SEQUENCE [LARGE SCALE GENOMIC DNA]</scope>
    <source>
        <strain evidence="1">185</strain>
        <tissue evidence="1">Leaf</tissue>
    </source>
</reference>
<evidence type="ECO:0000313" key="1">
    <source>
        <dbReference type="EMBL" id="MBA0700411.1"/>
    </source>
</evidence>
<dbReference type="AlphaFoldDB" id="A0A7J8YLG2"/>
<evidence type="ECO:0000313" key="2">
    <source>
        <dbReference type="Proteomes" id="UP000593577"/>
    </source>
</evidence>
<dbReference type="EMBL" id="JABFAA010010885">
    <property type="protein sequence ID" value="MBA0700411.1"/>
    <property type="molecule type" value="Genomic_DNA"/>
</dbReference>
<protein>
    <submittedName>
        <fullName evidence="1">Uncharacterized protein</fullName>
    </submittedName>
</protein>
<name>A0A7J8YLG2_GOSAI</name>
<accession>A0A7J8YLG2</accession>
<dbReference type="Proteomes" id="UP000593577">
    <property type="component" value="Unassembled WGS sequence"/>
</dbReference>
<comment type="caution">
    <text evidence="1">The sequence shown here is derived from an EMBL/GenBank/DDBJ whole genome shotgun (WGS) entry which is preliminary data.</text>
</comment>
<dbReference type="PANTHER" id="PTHR48200:SF1">
    <property type="entry name" value="AMINOTRANSFERASE-LIKE PLANT MOBILE DOMAIN-CONTAINING PROTEIN"/>
    <property type="match status" value="1"/>
</dbReference>